<feature type="transmembrane region" description="Helical" evidence="1">
    <location>
        <begin position="51"/>
        <end position="74"/>
    </location>
</feature>
<keyword evidence="1" id="KW-0472">Membrane</keyword>
<feature type="transmembrane region" description="Helical" evidence="1">
    <location>
        <begin position="161"/>
        <end position="183"/>
    </location>
</feature>
<evidence type="ECO:0000313" key="2">
    <source>
        <dbReference type="EMBL" id="MEC4293874.1"/>
    </source>
</evidence>
<organism evidence="2 3">
    <name type="scientific">Adlercreutzia shanghongiae</name>
    <dbReference type="NCBI Taxonomy" id="3111773"/>
    <lineage>
        <taxon>Bacteria</taxon>
        <taxon>Bacillati</taxon>
        <taxon>Actinomycetota</taxon>
        <taxon>Coriobacteriia</taxon>
        <taxon>Eggerthellales</taxon>
        <taxon>Eggerthellaceae</taxon>
        <taxon>Adlercreutzia</taxon>
    </lineage>
</organism>
<evidence type="ECO:0000256" key="1">
    <source>
        <dbReference type="SAM" id="Phobius"/>
    </source>
</evidence>
<dbReference type="Proteomes" id="UP001343724">
    <property type="component" value="Unassembled WGS sequence"/>
</dbReference>
<evidence type="ECO:0000313" key="3">
    <source>
        <dbReference type="Proteomes" id="UP001343724"/>
    </source>
</evidence>
<feature type="transmembrane region" description="Helical" evidence="1">
    <location>
        <begin position="86"/>
        <end position="109"/>
    </location>
</feature>
<keyword evidence="3" id="KW-1185">Reference proteome</keyword>
<comment type="caution">
    <text evidence="2">The sequence shown here is derived from an EMBL/GenBank/DDBJ whole genome shotgun (WGS) entry which is preliminary data.</text>
</comment>
<accession>A0ABU6IWE7</accession>
<keyword evidence="1" id="KW-0812">Transmembrane</keyword>
<gene>
    <name evidence="2" type="ORF">VJ920_00945</name>
</gene>
<proteinExistence type="predicted"/>
<dbReference type="EMBL" id="JAYMFH010000001">
    <property type="protein sequence ID" value="MEC4293874.1"/>
    <property type="molecule type" value="Genomic_DNA"/>
</dbReference>
<feature type="transmembrane region" description="Helical" evidence="1">
    <location>
        <begin position="121"/>
        <end position="141"/>
    </location>
</feature>
<name>A0ABU6IWE7_9ACTN</name>
<keyword evidence="1" id="KW-1133">Transmembrane helix</keyword>
<protein>
    <submittedName>
        <fullName evidence="2">Uncharacterized protein</fullName>
    </submittedName>
</protein>
<sequence>MNMEVAAMGNDLADAITVEVPANSQEISVQQLEESKIEGIPVLKNWKPAPVFSALGALCWLFVWRFLALLCIFASSLALGSDDRSYMLGLVAALVFQVAIVAVYALLFYPSYYKEKPPLKSSRAISFLNYLLGGVVFGWCWNSNLKRSHLIERPEKGVSHIVMVVLQVIVLVFYLAMYVPYLVDASMPEANLASDYDEVESYSIKGASPSMSQSDEGDRLVDTAAGVSFVVPKGWHGADLMKERHFIRWKAYPNDNATAGITYGASLAEEVDPDDLVAEDFEGIISEILEGCQDEAVERVNIGGTDYWMITGTGINVQEEFALPVSATFLMSFENGFGYSFQYLDYSQGQDASRYYSDFIEMVESVVYG</sequence>
<reference evidence="2 3" key="1">
    <citation type="submission" date="2024-01" db="EMBL/GenBank/DDBJ databases">
        <title>novel species in genus Adlercreutzia.</title>
        <authorList>
            <person name="Liu X."/>
        </authorList>
    </citation>
    <scope>NUCLEOTIDE SEQUENCE [LARGE SCALE GENOMIC DNA]</scope>
    <source>
        <strain evidence="2 3">R22</strain>
    </source>
</reference>